<organism evidence="1 2">
    <name type="scientific">Methanobrevibacter millerae</name>
    <dbReference type="NCBI Taxonomy" id="230361"/>
    <lineage>
        <taxon>Archaea</taxon>
        <taxon>Methanobacteriati</taxon>
        <taxon>Methanobacteriota</taxon>
        <taxon>Methanomada group</taxon>
        <taxon>Methanobacteria</taxon>
        <taxon>Methanobacteriales</taxon>
        <taxon>Methanobacteriaceae</taxon>
        <taxon>Methanobrevibacter</taxon>
    </lineage>
</organism>
<proteinExistence type="predicted"/>
<dbReference type="RefSeq" id="WP_149731202.1">
    <property type="nucleotide sequence ID" value="NZ_FMXB01000003.1"/>
</dbReference>
<dbReference type="AlphaFoldDB" id="A0A1G5VDX8"/>
<accession>A0A1G5VDX8</accession>
<evidence type="ECO:0000313" key="2">
    <source>
        <dbReference type="Proteomes" id="UP000323439"/>
    </source>
</evidence>
<name>A0A1G5VDX8_9EURY</name>
<reference evidence="1 2" key="1">
    <citation type="submission" date="2016-10" db="EMBL/GenBank/DDBJ databases">
        <authorList>
            <person name="Varghese N."/>
            <person name="Submissions S."/>
        </authorList>
    </citation>
    <scope>NUCLEOTIDE SEQUENCE [LARGE SCALE GENOMIC DNA]</scope>
    <source>
        <strain evidence="1 2">DSM 16643</strain>
    </source>
</reference>
<evidence type="ECO:0000313" key="1">
    <source>
        <dbReference type="EMBL" id="SDA43984.1"/>
    </source>
</evidence>
<keyword evidence="2" id="KW-1185">Reference proteome</keyword>
<dbReference type="Proteomes" id="UP000323439">
    <property type="component" value="Unassembled WGS sequence"/>
</dbReference>
<protein>
    <submittedName>
        <fullName evidence="1">Uncharacterized protein</fullName>
    </submittedName>
</protein>
<sequence>MNLWNKSQEISFFKNCRNFASPEQLFNETGDNRYLAYWPKNYNGKKTTLQSRNTLIGNYTEKWVADLFKELINEKDLHVVQQAQIPAIGISSNSPADVVIASRNKKVLRPEDVKIIFEVKMSIVWNWEYNIATRSLTEIGDYRSHKGKPSFTRSDSILKAIGKCIDIRVSNLSASKIPLIVLGNAPMSNGFCKKADHLKSAGIIQGFWSLNPFPLNHGNTRKITPKCGFIRFDSVNELKSNLDNIFEENLNFFSGMENPAQLGKLIETANKENTYQDKGLKFLNLINRS</sequence>
<dbReference type="EMBL" id="FMXB01000003">
    <property type="protein sequence ID" value="SDA43984.1"/>
    <property type="molecule type" value="Genomic_DNA"/>
</dbReference>
<gene>
    <name evidence="1" type="ORF">SAMN02910315_00568</name>
</gene>